<dbReference type="Proteomes" id="UP000190774">
    <property type="component" value="Unassembled WGS sequence"/>
</dbReference>
<dbReference type="STRING" id="48467.SAMN02745166_02919"/>
<dbReference type="Gene3D" id="1.10.287.130">
    <property type="match status" value="1"/>
</dbReference>
<evidence type="ECO:0000256" key="7">
    <source>
        <dbReference type="SAM" id="Phobius"/>
    </source>
</evidence>
<dbReference type="SUPFAM" id="SSF55874">
    <property type="entry name" value="ATPase domain of HSP90 chaperone/DNA topoisomerase II/histidine kinase"/>
    <property type="match status" value="1"/>
</dbReference>
<feature type="domain" description="Histidine kinase" evidence="9">
    <location>
        <begin position="304"/>
        <end position="521"/>
    </location>
</feature>
<dbReference type="InterPro" id="IPR036890">
    <property type="entry name" value="HATPase_C_sf"/>
</dbReference>
<keyword evidence="7" id="KW-0812">Transmembrane</keyword>
<dbReference type="InterPro" id="IPR004358">
    <property type="entry name" value="Sig_transdc_His_kin-like_C"/>
</dbReference>
<dbReference type="PANTHER" id="PTHR43711:SF26">
    <property type="entry name" value="SENSOR HISTIDINE KINASE RCSC"/>
    <property type="match status" value="1"/>
</dbReference>
<gene>
    <name evidence="10" type="ORF">SAMN02745166_02919</name>
</gene>
<dbReference type="PANTHER" id="PTHR43711">
    <property type="entry name" value="TWO-COMPONENT HISTIDINE KINASE"/>
    <property type="match status" value="1"/>
</dbReference>
<dbReference type="InterPro" id="IPR005467">
    <property type="entry name" value="His_kinase_dom"/>
</dbReference>
<accession>A0A1T4YCE3</accession>
<dbReference type="PRINTS" id="PR00344">
    <property type="entry name" value="BCTRLSENSOR"/>
</dbReference>
<keyword evidence="7" id="KW-1133">Transmembrane helix</keyword>
<dbReference type="GO" id="GO:0000155">
    <property type="term" value="F:phosphorelay sensor kinase activity"/>
    <property type="evidence" value="ECO:0007669"/>
    <property type="project" value="InterPro"/>
</dbReference>
<evidence type="ECO:0000259" key="9">
    <source>
        <dbReference type="PROSITE" id="PS50109"/>
    </source>
</evidence>
<dbReference type="InterPro" id="IPR003594">
    <property type="entry name" value="HATPase_dom"/>
</dbReference>
<comment type="catalytic activity">
    <reaction evidence="1">
        <text>ATP + protein L-histidine = ADP + protein N-phospho-L-histidine.</text>
        <dbReference type="EC" id="2.7.13.3"/>
    </reaction>
</comment>
<organism evidence="10 11">
    <name type="scientific">Prosthecobacter debontii</name>
    <dbReference type="NCBI Taxonomy" id="48467"/>
    <lineage>
        <taxon>Bacteria</taxon>
        <taxon>Pseudomonadati</taxon>
        <taxon>Verrucomicrobiota</taxon>
        <taxon>Verrucomicrobiia</taxon>
        <taxon>Verrucomicrobiales</taxon>
        <taxon>Verrucomicrobiaceae</taxon>
        <taxon>Prosthecobacter</taxon>
    </lineage>
</organism>
<dbReference type="FunFam" id="3.30.565.10:FF:000006">
    <property type="entry name" value="Sensor histidine kinase WalK"/>
    <property type="match status" value="1"/>
</dbReference>
<dbReference type="CDD" id="cd00082">
    <property type="entry name" value="HisKA"/>
    <property type="match status" value="1"/>
</dbReference>
<dbReference type="Pfam" id="PF00512">
    <property type="entry name" value="HisKA"/>
    <property type="match status" value="1"/>
</dbReference>
<evidence type="ECO:0000256" key="2">
    <source>
        <dbReference type="ARBA" id="ARBA00012438"/>
    </source>
</evidence>
<evidence type="ECO:0000256" key="6">
    <source>
        <dbReference type="ARBA" id="ARBA00023012"/>
    </source>
</evidence>
<evidence type="ECO:0000256" key="1">
    <source>
        <dbReference type="ARBA" id="ARBA00000085"/>
    </source>
</evidence>
<proteinExistence type="predicted"/>
<keyword evidence="3" id="KW-0597">Phosphoprotein</keyword>
<feature type="signal peptide" evidence="8">
    <location>
        <begin position="1"/>
        <end position="18"/>
    </location>
</feature>
<dbReference type="EC" id="2.7.13.3" evidence="2"/>
<dbReference type="OrthoDB" id="197069at2"/>
<keyword evidence="8" id="KW-0732">Signal</keyword>
<keyword evidence="7" id="KW-0472">Membrane</keyword>
<protein>
    <recommendedName>
        <fullName evidence="2">histidine kinase</fullName>
        <ecNumber evidence="2">2.7.13.3</ecNumber>
    </recommendedName>
</protein>
<evidence type="ECO:0000256" key="5">
    <source>
        <dbReference type="ARBA" id="ARBA00022777"/>
    </source>
</evidence>
<dbReference type="PROSITE" id="PS50109">
    <property type="entry name" value="HIS_KIN"/>
    <property type="match status" value="1"/>
</dbReference>
<dbReference type="Pfam" id="PF02518">
    <property type="entry name" value="HATPase_c"/>
    <property type="match status" value="1"/>
</dbReference>
<dbReference type="RefSeq" id="WP_078814099.1">
    <property type="nucleotide sequence ID" value="NZ_FUYE01000009.1"/>
</dbReference>
<keyword evidence="4" id="KW-0808">Transferase</keyword>
<dbReference type="CDD" id="cd00075">
    <property type="entry name" value="HATPase"/>
    <property type="match status" value="1"/>
</dbReference>
<evidence type="ECO:0000256" key="4">
    <source>
        <dbReference type="ARBA" id="ARBA00022679"/>
    </source>
</evidence>
<keyword evidence="11" id="KW-1185">Reference proteome</keyword>
<dbReference type="SUPFAM" id="SSF47384">
    <property type="entry name" value="Homodimeric domain of signal transducing histidine kinase"/>
    <property type="match status" value="1"/>
</dbReference>
<reference evidence="11" key="1">
    <citation type="submission" date="2017-02" db="EMBL/GenBank/DDBJ databases">
        <authorList>
            <person name="Varghese N."/>
            <person name="Submissions S."/>
        </authorList>
    </citation>
    <scope>NUCLEOTIDE SEQUENCE [LARGE SCALE GENOMIC DNA]</scope>
    <source>
        <strain evidence="11">ATCC 700200</strain>
    </source>
</reference>
<name>A0A1T4YCE3_9BACT</name>
<dbReference type="InterPro" id="IPR003661">
    <property type="entry name" value="HisK_dim/P_dom"/>
</dbReference>
<dbReference type="SMART" id="SM00388">
    <property type="entry name" value="HisKA"/>
    <property type="match status" value="1"/>
</dbReference>
<dbReference type="Gene3D" id="3.30.565.10">
    <property type="entry name" value="Histidine kinase-like ATPase, C-terminal domain"/>
    <property type="match status" value="1"/>
</dbReference>
<feature type="chain" id="PRO_5013227803" description="histidine kinase" evidence="8">
    <location>
        <begin position="19"/>
        <end position="527"/>
    </location>
</feature>
<sequence length="527" mass="58660">MKAAVLFAFLLAATAVQAQQPTLAEVFDLPPHVTAQELTQKSPDRTQRYLVKCVVMFQRRDGIFMGYGGGSNFILTPRRSSTWPAGLTPQRLRPGDEVELSGILVNSRELLQLHDVIFRVTARDRPLPVPIELTEAQLPSFPHKCDLVRITIPLRYVAQSRLSPGHFIMRLFLGETHRVTAMVGSSASLSRDHILDGYMVEVTGFLTRQNVNESYLWMRTPEDIRVFGPGPTLQLQRRWQWGTLAFILLGGITLWIIALRRQVKAQTHALVETNERLKASETELIANLEKEKEINDLKSSFVSLVSHEFRTPLAVILSSTELLRNHMARLGEDARRTQMDNIIQSTNIMSGMIEEVLLLGKVEGGRMVCSPVPIDLAAFAAVLVDEGLSATRQRCPIRLEITNPPTHQAMADPALLRHIFSNLISNAVKYSPEGSPIDFILTPQGDDVVCVIRDRGIGIPEKDRAHLFEAFHRAGNVGQRNGTGLGLVICKRCVELHGGSIHIESEEQEGTAVTVTLPLFKKTEATD</sequence>
<evidence type="ECO:0000256" key="8">
    <source>
        <dbReference type="SAM" id="SignalP"/>
    </source>
</evidence>
<dbReference type="EMBL" id="FUYE01000009">
    <property type="protein sequence ID" value="SKA99363.1"/>
    <property type="molecule type" value="Genomic_DNA"/>
</dbReference>
<keyword evidence="6" id="KW-0902">Two-component regulatory system</keyword>
<evidence type="ECO:0000313" key="10">
    <source>
        <dbReference type="EMBL" id="SKA99363.1"/>
    </source>
</evidence>
<dbReference type="SMART" id="SM00387">
    <property type="entry name" value="HATPase_c"/>
    <property type="match status" value="1"/>
</dbReference>
<feature type="transmembrane region" description="Helical" evidence="7">
    <location>
        <begin position="239"/>
        <end position="259"/>
    </location>
</feature>
<dbReference type="InterPro" id="IPR050736">
    <property type="entry name" value="Sensor_HK_Regulatory"/>
</dbReference>
<dbReference type="InterPro" id="IPR036097">
    <property type="entry name" value="HisK_dim/P_sf"/>
</dbReference>
<dbReference type="AlphaFoldDB" id="A0A1T4YCE3"/>
<keyword evidence="5 10" id="KW-0418">Kinase</keyword>
<evidence type="ECO:0000256" key="3">
    <source>
        <dbReference type="ARBA" id="ARBA00022553"/>
    </source>
</evidence>
<evidence type="ECO:0000313" key="11">
    <source>
        <dbReference type="Proteomes" id="UP000190774"/>
    </source>
</evidence>